<evidence type="ECO:0000313" key="4">
    <source>
        <dbReference type="Proteomes" id="UP001210865"/>
    </source>
</evidence>
<proteinExistence type="predicted"/>
<dbReference type="PANTHER" id="PTHR30024">
    <property type="entry name" value="ALIPHATIC SULFONATES-BINDING PROTEIN-RELATED"/>
    <property type="match status" value="1"/>
</dbReference>
<feature type="domain" description="SsuA/THI5-like" evidence="2">
    <location>
        <begin position="75"/>
        <end position="276"/>
    </location>
</feature>
<gene>
    <name evidence="3" type="ORF">PBT88_14340</name>
</gene>
<sequence length="388" mass="41973">MSSLALPAARPRSWVILGVAALLLAALGLSVLIPQRVFEAAQATGGVEVPPPVIRFGGPGAYKQNQKMWGLLEVARTKGFLDKAFAGTGTRLQFIGFTTVPMVGEALASGEIDFAGQGELIALLSRSAGTRTRVIMPVSRGENAYLVVPVGSPIHRVEDIRGKRIAFMRGAYIHIQTLRILADHGLSEKDIVPVNLDPASAATVMASGGIDGTFVGGQLALPMRDRGVGRIAYSTRNEPRETAQTGLIVSDAFARRYPGTTQKVVDAMVQAARCAADPRHREELISLWVYGTDRSLANVKEDLGPGPLTARTSPLIDPFVLSQYRNTQAFAQQAKLQRNPVDLGGWIDTTFLDRALRRQGLENFWPRFDPQGRPHGGAAQFQSQDNDR</sequence>
<evidence type="ECO:0000256" key="1">
    <source>
        <dbReference type="SAM" id="MobiDB-lite"/>
    </source>
</evidence>
<accession>A0ABY7NN69</accession>
<evidence type="ECO:0000313" key="3">
    <source>
        <dbReference type="EMBL" id="WBO21359.1"/>
    </source>
</evidence>
<keyword evidence="4" id="KW-1185">Reference proteome</keyword>
<feature type="region of interest" description="Disordered" evidence="1">
    <location>
        <begin position="365"/>
        <end position="388"/>
    </location>
</feature>
<dbReference type="InterPro" id="IPR015168">
    <property type="entry name" value="SsuA/THI5"/>
</dbReference>
<dbReference type="SUPFAM" id="SSF53850">
    <property type="entry name" value="Periplasmic binding protein-like II"/>
    <property type="match status" value="1"/>
</dbReference>
<protein>
    <submittedName>
        <fullName evidence="3">ABC transporter substrate-binding protein</fullName>
    </submittedName>
</protein>
<evidence type="ECO:0000259" key="2">
    <source>
        <dbReference type="Pfam" id="PF09084"/>
    </source>
</evidence>
<dbReference type="Pfam" id="PF09084">
    <property type="entry name" value="NMT1"/>
    <property type="match status" value="1"/>
</dbReference>
<reference evidence="3 4" key="1">
    <citation type="submission" date="2022-12" db="EMBL/GenBank/DDBJ databases">
        <title>Sphingomonas abieness sp. nov., an endophytic bacterium isolated from Abies koreana.</title>
        <authorList>
            <person name="Jiang L."/>
            <person name="Lee J."/>
        </authorList>
    </citation>
    <scope>NUCLEOTIDE SEQUENCE [LARGE SCALE GENOMIC DNA]</scope>
    <source>
        <strain evidence="4">PAMB 00755</strain>
    </source>
</reference>
<dbReference type="Gene3D" id="3.40.190.10">
    <property type="entry name" value="Periplasmic binding protein-like II"/>
    <property type="match status" value="2"/>
</dbReference>
<name>A0ABY7NN69_9SPHN</name>
<organism evidence="3 4">
    <name type="scientific">Sphingomonas abietis</name>
    <dbReference type="NCBI Taxonomy" id="3012344"/>
    <lineage>
        <taxon>Bacteria</taxon>
        <taxon>Pseudomonadati</taxon>
        <taxon>Pseudomonadota</taxon>
        <taxon>Alphaproteobacteria</taxon>
        <taxon>Sphingomonadales</taxon>
        <taxon>Sphingomonadaceae</taxon>
        <taxon>Sphingomonas</taxon>
    </lineage>
</organism>
<dbReference type="RefSeq" id="WP_270076008.1">
    <property type="nucleotide sequence ID" value="NZ_CP115174.1"/>
</dbReference>
<dbReference type="Proteomes" id="UP001210865">
    <property type="component" value="Chromosome"/>
</dbReference>
<dbReference type="EMBL" id="CP115174">
    <property type="protein sequence ID" value="WBO21359.1"/>
    <property type="molecule type" value="Genomic_DNA"/>
</dbReference>
<dbReference type="PANTHER" id="PTHR30024:SF21">
    <property type="entry name" value="ABC TRANSPORTER SUBSTRATE-BINDING PROTEIN"/>
    <property type="match status" value="1"/>
</dbReference>